<proteinExistence type="predicted"/>
<organism evidence="7">
    <name type="scientific">candidate division WOR-3 bacterium</name>
    <dbReference type="NCBI Taxonomy" id="2052148"/>
    <lineage>
        <taxon>Bacteria</taxon>
        <taxon>Bacteria division WOR-3</taxon>
    </lineage>
</organism>
<evidence type="ECO:0000259" key="6">
    <source>
        <dbReference type="Pfam" id="PF04357"/>
    </source>
</evidence>
<dbReference type="AlphaFoldDB" id="A0A7C1BA43"/>
<dbReference type="Proteomes" id="UP000885931">
    <property type="component" value="Unassembled WGS sequence"/>
</dbReference>
<feature type="transmembrane region" description="Helical" evidence="5">
    <location>
        <begin position="7"/>
        <end position="26"/>
    </location>
</feature>
<evidence type="ECO:0000256" key="5">
    <source>
        <dbReference type="SAM" id="Phobius"/>
    </source>
</evidence>
<dbReference type="Pfam" id="PF04357">
    <property type="entry name" value="TamB"/>
    <property type="match status" value="1"/>
</dbReference>
<keyword evidence="3 5" id="KW-1133">Transmembrane helix</keyword>
<evidence type="ECO:0000256" key="1">
    <source>
        <dbReference type="ARBA" id="ARBA00004167"/>
    </source>
</evidence>
<dbReference type="PANTHER" id="PTHR36985">
    <property type="entry name" value="TRANSLOCATION AND ASSEMBLY MODULE SUBUNIT TAMB"/>
    <property type="match status" value="1"/>
</dbReference>
<accession>A0A7C1BA43</accession>
<dbReference type="InterPro" id="IPR007452">
    <property type="entry name" value="TamB_C"/>
</dbReference>
<keyword evidence="2 5" id="KW-0812">Transmembrane</keyword>
<dbReference type="GO" id="GO:0009306">
    <property type="term" value="P:protein secretion"/>
    <property type="evidence" value="ECO:0007669"/>
    <property type="project" value="InterPro"/>
</dbReference>
<name>A0A7C1BA43_UNCW3</name>
<sequence length="1087" mass="120785">MTKGKKFAIIALTLFVLLIAGGYLFLRSLPLRALRGALGPELSIGRYLFNPFRKIRIEDLEVGSFARVEGITVTFSLPDLIRKREVRRILAEGISIDLDSLPKSASSGERGGEPLVLPRLRIREISLKDLRVKRGGEALSADSLNASLQMGGTLLFVDWSLLGIESSRFCLDSLKGRFEKRADRILLKEVAASGPDLEVKLSFSGRGGKYGLEASDIRYGKEIGAGKLQVTLNTADSTFRINVRDLRFRDETFERFLLLGKFRGPDTLYLSDFLASKGEGFIEGKGLVSLRGPWMEIHADVRGIAFHRDFVLGGRVDLTGKPGDFDLTVDGGYLNWKNLSLDGIYLSGEYDGGLFRADELRVENQRLFLTLRGTFSASGQNLDFRTEFLDLSLLDAFGVKGIEGTAKLRGRVSFERGKLVNAEIAGSSVGLVFHGLEAGTTSVYYEKKVAGGKLSLSARHLAFQEIQFDSFNFLALFGEKSWFAARAEGKDALFNLRGRWRKKGRAYVIELTRGQFRSPPLRVALGAPVRFEVSADTVYLSGDDLYLGKDGIVRHIEGFIRRGKDEVSLEVDARDFDLSYLRRILGAETPLEGNADFRMTLEGALSDPYIIVDASLEKPIFGDFAFDSLELKGRYGSGSLVLSNLKIYEGGKPSWAYAEIPALLSLSPLHFEILDSGLIRSGIYTEGIDPTPFLKHLGNFLVVDGGVLTLDFRVEGDVKNPVFSGHFSLKAREGTITSINSYLSDFYARGHFEDEIVFFDTISGLSEKGRLLGFGRLRMRGLAADSLDLTFRARKIPVSFGPDMNGIASGTVVLRGPLPRFWIIGDIYLDEFAFVAPFGRSGGGGGPSPSPVRYRLRIKADNNVFLLNELAEMEFSADLELKKEDDINTLLSGKLELLGGSFLYLDRNFNLTGGEVVFYNQREINPTLDIEGETTVAESILITLKVQGTLQEPEIHLTSTPPLSEEDIISYLSFGKPFNEVPLSLSDLELIKRRALNLAEGIISKELRRRLRIQELEVTTGLAGEDPRFTVGFYLSRNFYLRYTHDILAVEKDVFQARYRLSRRVSLYAERDKEGAFSAGLELTLRF</sequence>
<reference evidence="7" key="1">
    <citation type="journal article" date="2020" name="mSystems">
        <title>Genome- and Community-Level Interaction Insights into Carbon Utilization and Element Cycling Functions of Hydrothermarchaeota in Hydrothermal Sediment.</title>
        <authorList>
            <person name="Zhou Z."/>
            <person name="Liu Y."/>
            <person name="Xu W."/>
            <person name="Pan J."/>
            <person name="Luo Z.H."/>
            <person name="Li M."/>
        </authorList>
    </citation>
    <scope>NUCLEOTIDE SEQUENCE [LARGE SCALE GENOMIC DNA]</scope>
    <source>
        <strain evidence="7">HyVt-237</strain>
    </source>
</reference>
<evidence type="ECO:0000256" key="3">
    <source>
        <dbReference type="ARBA" id="ARBA00022989"/>
    </source>
</evidence>
<evidence type="ECO:0000256" key="2">
    <source>
        <dbReference type="ARBA" id="ARBA00022692"/>
    </source>
</evidence>
<protein>
    <submittedName>
        <fullName evidence="7">Translocation/assembly module TamB</fullName>
    </submittedName>
</protein>
<dbReference type="GO" id="GO:0005886">
    <property type="term" value="C:plasma membrane"/>
    <property type="evidence" value="ECO:0007669"/>
    <property type="project" value="InterPro"/>
</dbReference>
<keyword evidence="4 5" id="KW-0472">Membrane</keyword>
<evidence type="ECO:0000256" key="4">
    <source>
        <dbReference type="ARBA" id="ARBA00023136"/>
    </source>
</evidence>
<comment type="caution">
    <text evidence="7">The sequence shown here is derived from an EMBL/GenBank/DDBJ whole genome shotgun (WGS) entry which is preliminary data.</text>
</comment>
<dbReference type="EMBL" id="DRBW01000119">
    <property type="protein sequence ID" value="HDM90171.1"/>
    <property type="molecule type" value="Genomic_DNA"/>
</dbReference>
<dbReference type="GO" id="GO:0097347">
    <property type="term" value="C:TAM protein secretion complex"/>
    <property type="evidence" value="ECO:0007669"/>
    <property type="project" value="TreeGrafter"/>
</dbReference>
<comment type="subcellular location">
    <subcellularLocation>
        <location evidence="1">Membrane</location>
        <topology evidence="1">Single-pass membrane protein</topology>
    </subcellularLocation>
</comment>
<dbReference type="PANTHER" id="PTHR36985:SF1">
    <property type="entry name" value="TRANSLOCATION AND ASSEMBLY MODULE SUBUNIT TAMB"/>
    <property type="match status" value="1"/>
</dbReference>
<feature type="domain" description="Translocation and assembly module TamB C-terminal" evidence="6">
    <location>
        <begin position="764"/>
        <end position="1087"/>
    </location>
</feature>
<gene>
    <name evidence="7" type="ORF">ENG67_03055</name>
</gene>
<evidence type="ECO:0000313" key="7">
    <source>
        <dbReference type="EMBL" id="HDM90171.1"/>
    </source>
</evidence>